<protein>
    <submittedName>
        <fullName evidence="2">Uncharacterized protein</fullName>
    </submittedName>
</protein>
<keyword evidence="1" id="KW-0472">Membrane</keyword>
<feature type="transmembrane region" description="Helical" evidence="1">
    <location>
        <begin position="58"/>
        <end position="81"/>
    </location>
</feature>
<comment type="caution">
    <text evidence="2">The sequence shown here is derived from an EMBL/GenBank/DDBJ whole genome shotgun (WGS) entry which is preliminary data.</text>
</comment>
<dbReference type="RefSeq" id="WP_134071435.1">
    <property type="nucleotide sequence ID" value="NZ_PECH01000007.1"/>
</dbReference>
<evidence type="ECO:0000256" key="1">
    <source>
        <dbReference type="SAM" id="Phobius"/>
    </source>
</evidence>
<sequence length="154" mass="16562">MSAESPVHHEWIPGPGDPDRLARGAAVNLLRRPYLAAIITLCISYVVLSAALGRLDLAHAAMLLVPIATAILVYLLTLFNLRRRLKPGDRWTSTFGPYSMTVSSPAGQSTLNYNQITGIRQRGPYVSAPHAAPAQSPTSASCFHQVQSISSAAR</sequence>
<dbReference type="EMBL" id="PECH01000007">
    <property type="protein sequence ID" value="TDZ82115.1"/>
    <property type="molecule type" value="Genomic_DNA"/>
</dbReference>
<keyword evidence="1" id="KW-1133">Transmembrane helix</keyword>
<feature type="transmembrane region" description="Helical" evidence="1">
    <location>
        <begin position="33"/>
        <end position="52"/>
    </location>
</feature>
<dbReference type="AlphaFoldDB" id="A0A4R8S0E7"/>
<name>A0A4R8S0E7_9MYCO</name>
<proteinExistence type="predicted"/>
<dbReference type="Proteomes" id="UP000295117">
    <property type="component" value="Unassembled WGS sequence"/>
</dbReference>
<evidence type="ECO:0000313" key="2">
    <source>
        <dbReference type="EMBL" id="TDZ82115.1"/>
    </source>
</evidence>
<accession>A0A4R8S0E7</accession>
<keyword evidence="1" id="KW-0812">Transmembrane</keyword>
<organism evidence="2 3">
    <name type="scientific">Mycobacteroides salmoniphilum</name>
    <dbReference type="NCBI Taxonomy" id="404941"/>
    <lineage>
        <taxon>Bacteria</taxon>
        <taxon>Bacillati</taxon>
        <taxon>Actinomycetota</taxon>
        <taxon>Actinomycetes</taxon>
        <taxon>Mycobacteriales</taxon>
        <taxon>Mycobacteriaceae</taxon>
        <taxon>Mycobacteroides</taxon>
    </lineage>
</organism>
<evidence type="ECO:0000313" key="3">
    <source>
        <dbReference type="Proteomes" id="UP000295117"/>
    </source>
</evidence>
<reference evidence="2 3" key="1">
    <citation type="journal article" date="2019" name="Sci. Rep.">
        <title>Extended insight into the Mycobacterium chelonae-abscessus complex through whole genome sequencing of Mycobacterium salmoniphilum outbreak and Mycobacterium salmoniphilum-like strains.</title>
        <authorList>
            <person name="Behra P.R.K."/>
            <person name="Das S."/>
            <person name="Pettersson B.M.F."/>
            <person name="Shirreff L."/>
            <person name="DuCote T."/>
            <person name="Jacobsson K.G."/>
            <person name="Ennis D.G."/>
            <person name="Kirsebom L.A."/>
        </authorList>
    </citation>
    <scope>NUCLEOTIDE SEQUENCE [LARGE SCALE GENOMIC DNA]</scope>
    <source>
        <strain evidence="2 3">DE 4585</strain>
    </source>
</reference>
<gene>
    <name evidence="2" type="ORF">DE4585_02644</name>
</gene>